<dbReference type="PANTHER" id="PTHR12473">
    <property type="entry name" value="UBIQUITIN CARBOXYL-TERMINAL HYDROLASE MINDY-4-RELATED"/>
    <property type="match status" value="1"/>
</dbReference>
<name>A0A2J7ZFW6_9CHLO</name>
<evidence type="ECO:0000313" key="3">
    <source>
        <dbReference type="EMBL" id="PNG99171.1"/>
    </source>
</evidence>
<accession>A0A2J7ZFW6</accession>
<gene>
    <name evidence="3" type="ORF">TSOC_015057</name>
</gene>
<dbReference type="AlphaFoldDB" id="A0A2J7ZFW6"/>
<feature type="domain" description="Deubiquitinating enzyme MINDY-3/4 conserved" evidence="2">
    <location>
        <begin position="14"/>
        <end position="140"/>
    </location>
</feature>
<evidence type="ECO:0000313" key="4">
    <source>
        <dbReference type="Proteomes" id="UP000236333"/>
    </source>
</evidence>
<dbReference type="InterPro" id="IPR025257">
    <property type="entry name" value="MINDY-3/4_CD"/>
</dbReference>
<dbReference type="GO" id="GO:1990380">
    <property type="term" value="F:K48-linked deubiquitinase activity"/>
    <property type="evidence" value="ECO:0007669"/>
    <property type="project" value="InterPro"/>
</dbReference>
<comment type="caution">
    <text evidence="3">The sequence shown here is derived from an EMBL/GenBank/DDBJ whole genome shotgun (WGS) entry which is preliminary data.</text>
</comment>
<dbReference type="Proteomes" id="UP000236333">
    <property type="component" value="Unassembled WGS sequence"/>
</dbReference>
<protein>
    <recommendedName>
        <fullName evidence="2">Deubiquitinating enzyme MINDY-3/4 conserved domain-containing protein</fullName>
    </recommendedName>
</protein>
<dbReference type="Pfam" id="PF13898">
    <property type="entry name" value="MINDY-3_4_CD"/>
    <property type="match status" value="1"/>
</dbReference>
<dbReference type="GO" id="GO:0071108">
    <property type="term" value="P:protein K48-linked deubiquitination"/>
    <property type="evidence" value="ECO:0007669"/>
    <property type="project" value="InterPro"/>
</dbReference>
<proteinExistence type="inferred from homology"/>
<dbReference type="PANTHER" id="PTHR12473:SF8">
    <property type="entry name" value="UBIQUITIN CARBOXYL-TERMINAL HYDROLASE MINDY-4-RELATED"/>
    <property type="match status" value="1"/>
</dbReference>
<comment type="similarity">
    <text evidence="1">Belongs to the MINDY deubiquitinase family. FAM188 subfamily.</text>
</comment>
<feature type="non-terminal residue" evidence="3">
    <location>
        <position position="141"/>
    </location>
</feature>
<organism evidence="3 4">
    <name type="scientific">Tetrabaena socialis</name>
    <dbReference type="NCBI Taxonomy" id="47790"/>
    <lineage>
        <taxon>Eukaryota</taxon>
        <taxon>Viridiplantae</taxon>
        <taxon>Chlorophyta</taxon>
        <taxon>core chlorophytes</taxon>
        <taxon>Chlorophyceae</taxon>
        <taxon>CS clade</taxon>
        <taxon>Chlamydomonadales</taxon>
        <taxon>Tetrabaenaceae</taxon>
        <taxon>Tetrabaena</taxon>
    </lineage>
</organism>
<keyword evidence="4" id="KW-1185">Reference proteome</keyword>
<feature type="non-terminal residue" evidence="3">
    <location>
        <position position="1"/>
    </location>
</feature>
<dbReference type="GO" id="GO:0006508">
    <property type="term" value="P:proteolysis"/>
    <property type="evidence" value="ECO:0007669"/>
    <property type="project" value="UniProtKB-KW"/>
</dbReference>
<dbReference type="GO" id="GO:0004843">
    <property type="term" value="F:cysteine-type deubiquitinase activity"/>
    <property type="evidence" value="ECO:0007669"/>
    <property type="project" value="UniProtKB-EC"/>
</dbReference>
<reference evidence="3 4" key="1">
    <citation type="journal article" date="2017" name="Mol. Biol. Evol.">
        <title>The 4-celled Tetrabaena socialis nuclear genome reveals the essential components for genetic control of cell number at the origin of multicellularity in the volvocine lineage.</title>
        <authorList>
            <person name="Featherston J."/>
            <person name="Arakaki Y."/>
            <person name="Hanschen E.R."/>
            <person name="Ferris P.J."/>
            <person name="Michod R.E."/>
            <person name="Olson B.J.S.C."/>
            <person name="Nozaki H."/>
            <person name="Durand P.M."/>
        </authorList>
    </citation>
    <scope>NUCLEOTIDE SEQUENCE [LARGE SCALE GENOMIC DNA]</scope>
    <source>
        <strain evidence="3 4">NIES-571</strain>
    </source>
</reference>
<evidence type="ECO:0000256" key="1">
    <source>
        <dbReference type="ARBA" id="ARBA00011074"/>
    </source>
</evidence>
<dbReference type="InterPro" id="IPR039785">
    <property type="entry name" value="MINY3/4"/>
</dbReference>
<evidence type="ECO:0000259" key="2">
    <source>
        <dbReference type="Pfam" id="PF13898"/>
    </source>
</evidence>
<dbReference type="EMBL" id="PGGS01003833">
    <property type="protein sequence ID" value="PNG99171.1"/>
    <property type="molecule type" value="Genomic_DNA"/>
</dbReference>
<dbReference type="OrthoDB" id="10263628at2759"/>
<sequence length="141" mass="14722">GTSIPPDVMRQLRSLLWGNQGVPPPSWKQGFFFSRHAGLQFGLVQRQGGPCGVLAAVQAHVLAALHKPTSGFNTTPRTPEQHAALAAALAESLWAARVGPAAFLVLPEGEAAAPGAVARLGYDQLSRAVAQHSATTKEALV</sequence>